<evidence type="ECO:0000313" key="3">
    <source>
        <dbReference type="Proteomes" id="UP000070284"/>
    </source>
</evidence>
<feature type="domain" description="PIN" evidence="1">
    <location>
        <begin position="3"/>
        <end position="127"/>
    </location>
</feature>
<dbReference type="EMBL" id="LHXO01000058">
    <property type="protein sequence ID" value="KXA94435.1"/>
    <property type="molecule type" value="Genomic_DNA"/>
</dbReference>
<sequence length="132" mass="15076">MPVLDTVVLFAAADEEDPRNETAKNYLDELREEGFLLASYSLVEMDIVLKSRGHSPEKRKEEQVLLLKDFPELNRKVHPVTPATIYIGVGLEQEQELDYFDAMIGAEAIEHDGRIVSTDEAFDRVGELERIW</sequence>
<dbReference type="InterPro" id="IPR029060">
    <property type="entry name" value="PIN-like_dom_sf"/>
</dbReference>
<keyword evidence="3" id="KW-1185">Reference proteome</keyword>
<dbReference type="Pfam" id="PF01850">
    <property type="entry name" value="PIN"/>
    <property type="match status" value="1"/>
</dbReference>
<dbReference type="AlphaFoldDB" id="A0A133UJQ7"/>
<dbReference type="InterPro" id="IPR002716">
    <property type="entry name" value="PIN_dom"/>
</dbReference>
<dbReference type="Gene3D" id="3.40.50.1010">
    <property type="entry name" value="5'-nuclease"/>
    <property type="match status" value="1"/>
</dbReference>
<accession>A0A133UJQ7</accession>
<reference evidence="2 3" key="1">
    <citation type="journal article" date="2016" name="Sci. Rep.">
        <title>Metabolic traits of an uncultured archaeal lineage -MSBL1- from brine pools of the Red Sea.</title>
        <authorList>
            <person name="Mwirichia R."/>
            <person name="Alam I."/>
            <person name="Rashid M."/>
            <person name="Vinu M."/>
            <person name="Ba-Alawi W."/>
            <person name="Anthony Kamau A."/>
            <person name="Kamanda Ngugi D."/>
            <person name="Goker M."/>
            <person name="Klenk H.P."/>
            <person name="Bajic V."/>
            <person name="Stingl U."/>
        </authorList>
    </citation>
    <scope>NUCLEOTIDE SEQUENCE [LARGE SCALE GENOMIC DNA]</scope>
    <source>
        <strain evidence="2">SCGC-AAA259E19</strain>
    </source>
</reference>
<comment type="caution">
    <text evidence="2">The sequence shown here is derived from an EMBL/GenBank/DDBJ whole genome shotgun (WGS) entry which is preliminary data.</text>
</comment>
<evidence type="ECO:0000259" key="1">
    <source>
        <dbReference type="Pfam" id="PF01850"/>
    </source>
</evidence>
<name>A0A133UJQ7_9EURY</name>
<dbReference type="Proteomes" id="UP000070284">
    <property type="component" value="Unassembled WGS sequence"/>
</dbReference>
<proteinExistence type="predicted"/>
<evidence type="ECO:0000313" key="2">
    <source>
        <dbReference type="EMBL" id="KXA94435.1"/>
    </source>
</evidence>
<protein>
    <recommendedName>
        <fullName evidence="1">PIN domain-containing protein</fullName>
    </recommendedName>
</protein>
<gene>
    <name evidence="2" type="ORF">AKJ65_04415</name>
</gene>
<organism evidence="2 3">
    <name type="scientific">candidate division MSBL1 archaeon SCGC-AAA259E19</name>
    <dbReference type="NCBI Taxonomy" id="1698264"/>
    <lineage>
        <taxon>Archaea</taxon>
        <taxon>Methanobacteriati</taxon>
        <taxon>Methanobacteriota</taxon>
        <taxon>candidate division MSBL1</taxon>
    </lineage>
</organism>
<dbReference type="SUPFAM" id="SSF88723">
    <property type="entry name" value="PIN domain-like"/>
    <property type="match status" value="1"/>
</dbReference>